<organism evidence="11 12">
    <name type="scientific">Algoriphagus limi</name>
    <dbReference type="NCBI Taxonomy" id="2975273"/>
    <lineage>
        <taxon>Bacteria</taxon>
        <taxon>Pseudomonadati</taxon>
        <taxon>Bacteroidota</taxon>
        <taxon>Cytophagia</taxon>
        <taxon>Cytophagales</taxon>
        <taxon>Cyclobacteriaceae</taxon>
        <taxon>Algoriphagus</taxon>
    </lineage>
</organism>
<dbReference type="InterPro" id="IPR006686">
    <property type="entry name" value="MscS_channel_CS"/>
</dbReference>
<protein>
    <submittedName>
        <fullName evidence="11">Mechanosensitive ion channel</fullName>
    </submittedName>
</protein>
<feature type="transmembrane region" description="Helical" evidence="8">
    <location>
        <begin position="482"/>
        <end position="499"/>
    </location>
</feature>
<evidence type="ECO:0000256" key="3">
    <source>
        <dbReference type="ARBA" id="ARBA00022475"/>
    </source>
</evidence>
<dbReference type="InterPro" id="IPR006685">
    <property type="entry name" value="MscS_channel_2nd"/>
</dbReference>
<dbReference type="Gene3D" id="2.30.30.60">
    <property type="match status" value="1"/>
</dbReference>
<feature type="transmembrane region" description="Helical" evidence="8">
    <location>
        <begin position="355"/>
        <end position="373"/>
    </location>
</feature>
<feature type="transmembrane region" description="Helical" evidence="8">
    <location>
        <begin position="385"/>
        <end position="404"/>
    </location>
</feature>
<keyword evidence="7" id="KW-0175">Coiled coil</keyword>
<dbReference type="SUPFAM" id="SSF82689">
    <property type="entry name" value="Mechanosensitive channel protein MscS (YggB), C-terminal domain"/>
    <property type="match status" value="1"/>
</dbReference>
<evidence type="ECO:0000313" key="12">
    <source>
        <dbReference type="Proteomes" id="UP001206788"/>
    </source>
</evidence>
<feature type="transmembrane region" description="Helical" evidence="8">
    <location>
        <begin position="289"/>
        <end position="310"/>
    </location>
</feature>
<dbReference type="SUPFAM" id="SSF82861">
    <property type="entry name" value="Mechanosensitive channel protein MscS (YggB), transmembrane region"/>
    <property type="match status" value="1"/>
</dbReference>
<sequence length="848" mass="97037">MKRLLILSFLFSTFFFFHVNPTQSQDLNEAINQLLPDSSEVQEEGTLTLQNIDLSEKDIRNEEIGLGKILSQLYTKTNQYSITISKIKVSLQEPLDTAEMMENLPSLESVNNTIELLFQDTLRKDNVRYLKGISSILKALLEEIGKYETVVADRSQLIIKANEDLSKIKSDTLLNLDKSELEIVPGLYEQMERLKTAISDLEEKIYAEELALTQLQVKLSQVNFSIISNDQYFRLKNKETNRNIWKKESNFLWEKRDENFGSKKSTWDIIYESFFANTTFVLIFLGRNIVKIVLFFLTWIFMSIWMKRIVKSIKSEKDHSITILSRSNSINNHPIISAFIVITPFFFVFFDNPPIPFNSGISFVFALAASWLIKDYFPKSFQTLWWIFLPVSLLGPTIGLNWAQNYNERFILLATNIIGIIFGIIVIQKYQDQRIKGKKLLLFLAVFLIVIEVIALSANVFGRISVAKLLTITGITSFFRGISLYIFSLLVMQVFYLGLESKKDANTLTSYIDFMEVEKRFSGTLKIFAIAIWLYGALSYLGYYDMMYEWVTDFLSEEHVLGNATFTFGTIFLFLVILLVSSFLSNIIAYIVSSIDQRKATSRKNRLGSSVLLIRLSIIIIGFFIALTAAKIPLDRITIVLGALSVGIGFGLQTIINNLVSGIILAFERPIQIGDEIEVGMNKGTVKEVGIRASKILSYDGSEIVVPNGDLLSQSLINWTLSDKRRRIELIIGVSYESDMKKVKTLLTDALIKNNILKSPPPRVFMQNFGDSSVDFRLLFWVESMDVWLEIRSDVMTSIFEIFKENGVEIPYPKRDLYLKSLPFGWKETITKPKNLSTDPKEEEDQKE</sequence>
<reference evidence="11 12" key="1">
    <citation type="submission" date="2022-08" db="EMBL/GenBank/DDBJ databases">
        <title>Algoriphagus sp. CAU 1643 isolated from mud.</title>
        <authorList>
            <person name="Kim W."/>
        </authorList>
    </citation>
    <scope>NUCLEOTIDE SEQUENCE [LARGE SCALE GENOMIC DNA]</scope>
    <source>
        <strain evidence="11 12">CAU 1643</strain>
    </source>
</reference>
<dbReference type="PANTHER" id="PTHR30347:SF1">
    <property type="entry name" value="MECHANOSENSITIVE CHANNEL MSCK"/>
    <property type="match status" value="1"/>
</dbReference>
<dbReference type="RefSeq" id="WP_259415509.1">
    <property type="nucleotide sequence ID" value="NZ_JANWGH010000003.1"/>
</dbReference>
<feature type="transmembrane region" description="Helical" evidence="8">
    <location>
        <begin position="330"/>
        <end position="349"/>
    </location>
</feature>
<feature type="transmembrane region" description="Helical" evidence="8">
    <location>
        <begin position="612"/>
        <end position="632"/>
    </location>
</feature>
<evidence type="ECO:0000256" key="2">
    <source>
        <dbReference type="ARBA" id="ARBA00008017"/>
    </source>
</evidence>
<comment type="similarity">
    <text evidence="2">Belongs to the MscS (TC 1.A.23) family.</text>
</comment>
<dbReference type="InterPro" id="IPR010920">
    <property type="entry name" value="LSM_dom_sf"/>
</dbReference>
<accession>A0ABT2G9F2</accession>
<dbReference type="Pfam" id="PF21082">
    <property type="entry name" value="MS_channel_3rd"/>
    <property type="match status" value="1"/>
</dbReference>
<evidence type="ECO:0000259" key="10">
    <source>
        <dbReference type="Pfam" id="PF21082"/>
    </source>
</evidence>
<feature type="transmembrane region" description="Helical" evidence="8">
    <location>
        <begin position="638"/>
        <end position="660"/>
    </location>
</feature>
<keyword evidence="3" id="KW-1003">Cell membrane</keyword>
<dbReference type="InterPro" id="IPR052702">
    <property type="entry name" value="MscS-like_channel"/>
</dbReference>
<dbReference type="Pfam" id="PF00924">
    <property type="entry name" value="MS_channel_2nd"/>
    <property type="match status" value="1"/>
</dbReference>
<keyword evidence="6 8" id="KW-0472">Membrane</keyword>
<evidence type="ECO:0000313" key="11">
    <source>
        <dbReference type="EMBL" id="MCS5491908.1"/>
    </source>
</evidence>
<evidence type="ECO:0000256" key="6">
    <source>
        <dbReference type="ARBA" id="ARBA00023136"/>
    </source>
</evidence>
<evidence type="ECO:0000256" key="4">
    <source>
        <dbReference type="ARBA" id="ARBA00022692"/>
    </source>
</evidence>
<dbReference type="InterPro" id="IPR011014">
    <property type="entry name" value="MscS_channel_TM-2"/>
</dbReference>
<dbReference type="PANTHER" id="PTHR30347">
    <property type="entry name" value="POTASSIUM CHANNEL RELATED"/>
    <property type="match status" value="1"/>
</dbReference>
<evidence type="ECO:0000259" key="9">
    <source>
        <dbReference type="Pfam" id="PF00924"/>
    </source>
</evidence>
<name>A0ABT2G9F2_9BACT</name>
<keyword evidence="5 8" id="KW-1133">Transmembrane helix</keyword>
<comment type="caution">
    <text evidence="11">The sequence shown here is derived from an EMBL/GenBank/DDBJ whole genome shotgun (WGS) entry which is preliminary data.</text>
</comment>
<dbReference type="SUPFAM" id="SSF50182">
    <property type="entry name" value="Sm-like ribonucleoproteins"/>
    <property type="match status" value="1"/>
</dbReference>
<feature type="transmembrane region" description="Helical" evidence="8">
    <location>
        <begin position="440"/>
        <end position="462"/>
    </location>
</feature>
<feature type="coiled-coil region" evidence="7">
    <location>
        <begin position="184"/>
        <end position="211"/>
    </location>
</feature>
<dbReference type="PROSITE" id="PS01246">
    <property type="entry name" value="UPF0003"/>
    <property type="match status" value="1"/>
</dbReference>
<feature type="transmembrane region" description="Helical" evidence="8">
    <location>
        <begin position="564"/>
        <end position="592"/>
    </location>
</feature>
<keyword evidence="12" id="KW-1185">Reference proteome</keyword>
<gene>
    <name evidence="11" type="ORF">NY014_15820</name>
</gene>
<dbReference type="InterPro" id="IPR011066">
    <property type="entry name" value="MscS_channel_C_sf"/>
</dbReference>
<evidence type="ECO:0000256" key="7">
    <source>
        <dbReference type="SAM" id="Coils"/>
    </source>
</evidence>
<evidence type="ECO:0000256" key="8">
    <source>
        <dbReference type="SAM" id="Phobius"/>
    </source>
</evidence>
<dbReference type="InterPro" id="IPR049278">
    <property type="entry name" value="MS_channel_C"/>
</dbReference>
<feature type="transmembrane region" description="Helical" evidence="8">
    <location>
        <begin position="525"/>
        <end position="544"/>
    </location>
</feature>
<dbReference type="EMBL" id="JANWGH010000003">
    <property type="protein sequence ID" value="MCS5491908.1"/>
    <property type="molecule type" value="Genomic_DNA"/>
</dbReference>
<feature type="transmembrane region" description="Helical" evidence="8">
    <location>
        <begin position="410"/>
        <end position="428"/>
    </location>
</feature>
<keyword evidence="4 8" id="KW-0812">Transmembrane</keyword>
<proteinExistence type="inferred from homology"/>
<dbReference type="InterPro" id="IPR023408">
    <property type="entry name" value="MscS_beta-dom_sf"/>
</dbReference>
<feature type="domain" description="Mechanosensitive ion channel MscS" evidence="9">
    <location>
        <begin position="654"/>
        <end position="720"/>
    </location>
</feature>
<comment type="subcellular location">
    <subcellularLocation>
        <location evidence="1">Cell membrane</location>
        <topology evidence="1">Multi-pass membrane protein</topology>
    </subcellularLocation>
</comment>
<evidence type="ECO:0000256" key="1">
    <source>
        <dbReference type="ARBA" id="ARBA00004651"/>
    </source>
</evidence>
<dbReference type="Proteomes" id="UP001206788">
    <property type="component" value="Unassembled WGS sequence"/>
</dbReference>
<dbReference type="Gene3D" id="3.30.70.100">
    <property type="match status" value="1"/>
</dbReference>
<dbReference type="Gene3D" id="1.10.287.1260">
    <property type="match status" value="1"/>
</dbReference>
<feature type="domain" description="Mechanosensitive ion channel MscS C-terminal" evidence="10">
    <location>
        <begin position="728"/>
        <end position="810"/>
    </location>
</feature>
<evidence type="ECO:0000256" key="5">
    <source>
        <dbReference type="ARBA" id="ARBA00022989"/>
    </source>
</evidence>